<evidence type="ECO:0000313" key="4">
    <source>
        <dbReference type="Proteomes" id="UP001162131"/>
    </source>
</evidence>
<feature type="compositionally biased region" description="Basic and acidic residues" evidence="1">
    <location>
        <begin position="318"/>
        <end position="327"/>
    </location>
</feature>
<feature type="region of interest" description="Disordered" evidence="1">
    <location>
        <begin position="295"/>
        <end position="330"/>
    </location>
</feature>
<protein>
    <recommendedName>
        <fullName evidence="2">EFHB C-terminal EF-hand domain-containing protein</fullName>
    </recommendedName>
</protein>
<evidence type="ECO:0000256" key="1">
    <source>
        <dbReference type="SAM" id="MobiDB-lite"/>
    </source>
</evidence>
<accession>A0AAU9JV84</accession>
<organism evidence="3 4">
    <name type="scientific">Blepharisma stoltei</name>
    <dbReference type="NCBI Taxonomy" id="1481888"/>
    <lineage>
        <taxon>Eukaryota</taxon>
        <taxon>Sar</taxon>
        <taxon>Alveolata</taxon>
        <taxon>Ciliophora</taxon>
        <taxon>Postciliodesmatophora</taxon>
        <taxon>Heterotrichea</taxon>
        <taxon>Heterotrichida</taxon>
        <taxon>Blepharismidae</taxon>
        <taxon>Blepharisma</taxon>
    </lineage>
</organism>
<dbReference type="InterPro" id="IPR057428">
    <property type="entry name" value="EFHB_EF-hand_C"/>
</dbReference>
<name>A0AAU9JV84_9CILI</name>
<feature type="region of interest" description="Disordered" evidence="1">
    <location>
        <begin position="255"/>
        <end position="276"/>
    </location>
</feature>
<feature type="domain" description="EFHB C-terminal EF-hand" evidence="2">
    <location>
        <begin position="359"/>
        <end position="429"/>
    </location>
</feature>
<sequence length="433" mass="49067">MALKPPFQASYYSNAGFQNQPRMNANLPPAGLVTKMPDEGAEFCIKPEQPRTSTPPNIKKFRKSFNEEPGAKQIHYGVADDPLPPESFTYGKKTHGSDHVHEVIKPNQLQGLTEFANKLKEDKYASSIREPLGRPMERNYEMPGVVHEPDFKYGVKTIGSESAYTLIFPPGGKTMEPDDVRKMYYKSHGVTEAGEQIRRDYNWPVDKHEHRFGLPDPKQLDGAAISLQPEKYGSTHPKTIIVQKTVEDFRSTAHEDLGKPRNLGQGKPNLPEDHAFGSSIHRKNEWTAKQCIHGQPNKREVQPDPDLGRTNRLGFRNTVKDGDEDRQFGVPTIRNDIPKKSFKSVADPNNYGDEASAVQLLYPDFWLRYGITIEEFRRERPKEEIKDLFDCAGMEIKRGKLEAVCSKALQFAGIVSLESFIQALRWYEAQGLV</sequence>
<dbReference type="Proteomes" id="UP001162131">
    <property type="component" value="Unassembled WGS sequence"/>
</dbReference>
<reference evidence="3" key="1">
    <citation type="submission" date="2021-09" db="EMBL/GenBank/DDBJ databases">
        <authorList>
            <consortium name="AG Swart"/>
            <person name="Singh M."/>
            <person name="Singh A."/>
            <person name="Seah K."/>
            <person name="Emmerich C."/>
        </authorList>
    </citation>
    <scope>NUCLEOTIDE SEQUENCE</scope>
    <source>
        <strain evidence="3">ATCC30299</strain>
    </source>
</reference>
<dbReference type="EMBL" id="CAJZBQ010000047">
    <property type="protein sequence ID" value="CAG9329019.1"/>
    <property type="molecule type" value="Genomic_DNA"/>
</dbReference>
<keyword evidence="4" id="KW-1185">Reference proteome</keyword>
<gene>
    <name evidence="3" type="ORF">BSTOLATCC_MIC47855</name>
</gene>
<feature type="compositionally biased region" description="Basic and acidic residues" evidence="1">
    <location>
        <begin position="297"/>
        <end position="309"/>
    </location>
</feature>
<evidence type="ECO:0000259" key="2">
    <source>
        <dbReference type="Pfam" id="PF25325"/>
    </source>
</evidence>
<proteinExistence type="predicted"/>
<comment type="caution">
    <text evidence="3">The sequence shown here is derived from an EMBL/GenBank/DDBJ whole genome shotgun (WGS) entry which is preliminary data.</text>
</comment>
<dbReference type="AlphaFoldDB" id="A0AAU9JV84"/>
<evidence type="ECO:0000313" key="3">
    <source>
        <dbReference type="EMBL" id="CAG9329019.1"/>
    </source>
</evidence>
<dbReference type="Pfam" id="PF25325">
    <property type="entry name" value="EF-hand_EFHB_C"/>
    <property type="match status" value="1"/>
</dbReference>